<accession>A0AAV2G885</accession>
<keyword evidence="3" id="KW-1185">Reference proteome</keyword>
<reference evidence="2 3" key="1">
    <citation type="submission" date="2024-04" db="EMBL/GenBank/DDBJ databases">
        <authorList>
            <person name="Fracassetti M."/>
        </authorList>
    </citation>
    <scope>NUCLEOTIDE SEQUENCE [LARGE SCALE GENOMIC DNA]</scope>
</reference>
<feature type="region of interest" description="Disordered" evidence="1">
    <location>
        <begin position="1"/>
        <end position="84"/>
    </location>
</feature>
<evidence type="ECO:0000256" key="1">
    <source>
        <dbReference type="SAM" id="MobiDB-lite"/>
    </source>
</evidence>
<dbReference type="EMBL" id="OZ034821">
    <property type="protein sequence ID" value="CAL1406860.1"/>
    <property type="molecule type" value="Genomic_DNA"/>
</dbReference>
<name>A0AAV2G885_9ROSI</name>
<evidence type="ECO:0000313" key="3">
    <source>
        <dbReference type="Proteomes" id="UP001497516"/>
    </source>
</evidence>
<evidence type="ECO:0000313" key="2">
    <source>
        <dbReference type="EMBL" id="CAL1406860.1"/>
    </source>
</evidence>
<dbReference type="Proteomes" id="UP001497516">
    <property type="component" value="Chromosome 8"/>
</dbReference>
<organism evidence="2 3">
    <name type="scientific">Linum trigynum</name>
    <dbReference type="NCBI Taxonomy" id="586398"/>
    <lineage>
        <taxon>Eukaryota</taxon>
        <taxon>Viridiplantae</taxon>
        <taxon>Streptophyta</taxon>
        <taxon>Embryophyta</taxon>
        <taxon>Tracheophyta</taxon>
        <taxon>Spermatophyta</taxon>
        <taxon>Magnoliopsida</taxon>
        <taxon>eudicotyledons</taxon>
        <taxon>Gunneridae</taxon>
        <taxon>Pentapetalae</taxon>
        <taxon>rosids</taxon>
        <taxon>fabids</taxon>
        <taxon>Malpighiales</taxon>
        <taxon>Linaceae</taxon>
        <taxon>Linum</taxon>
    </lineage>
</organism>
<gene>
    <name evidence="2" type="ORF">LTRI10_LOCUS46558</name>
</gene>
<sequence length="84" mass="8906">MEAAGVTPDMASLDTLRPLDPTDQGSPRQLAKRSKTHEGEGFGGSVDMIIEDQTSSRARPADDSGCALAAETPHPQKPTRHNHG</sequence>
<proteinExistence type="predicted"/>
<dbReference type="AlphaFoldDB" id="A0AAV2G885"/>
<protein>
    <submittedName>
        <fullName evidence="2">Uncharacterized protein</fullName>
    </submittedName>
</protein>